<protein>
    <submittedName>
        <fullName evidence="1">SET domain, partial</fullName>
    </submittedName>
</protein>
<dbReference type="InterPro" id="IPR019787">
    <property type="entry name" value="Znf_PHD-finger"/>
</dbReference>
<keyword evidence="2" id="KW-1185">Reference proteome</keyword>
<comment type="caution">
    <text evidence="1">The sequence shown here is derived from an EMBL/GenBank/DDBJ whole genome shotgun (WGS) entry which is preliminary data.</text>
</comment>
<dbReference type="InterPro" id="IPR011011">
    <property type="entry name" value="Znf_FYVE_PHD"/>
</dbReference>
<proteinExistence type="predicted"/>
<dbReference type="Gene3D" id="3.30.40.10">
    <property type="entry name" value="Zinc/RING finger domain, C3HC4 (zinc finger)"/>
    <property type="match status" value="1"/>
</dbReference>
<accession>A0A6S7IK38</accession>
<dbReference type="SUPFAM" id="SSF57903">
    <property type="entry name" value="FYVE/PHD zinc finger"/>
    <property type="match status" value="1"/>
</dbReference>
<sequence length="475" mass="53854">METTTTRNDYVNKYPSNLQITSYNFPSTTTTGEVCAGVVKAPGVHAKNAAQHYADLQMLEENEETREVFWNSETQERKEIECARVDGSFDDGPSHCEVQYWWTVRHLVTSCQMTLVTSRNSGASYRNRVELQNGSLALGHAKLFIPSTLNGSCISGGNIDNDLLRKNLDAAINVYISRVNKTPCCAGTVINLYKGADSKAYQEENDFFKIFLKGKKEEREKQKKDHPEKYARAQAIWNLRKRHMRTDVPLKYIFCLSCCYQPDCEHSLCRKGKPTEEPTWYVGGPLLSFLPVPCPDPERCYGSEQCSECNGACYGHYLKLDELWNDVKCCLPSEVILAEYDKHRKEAISMHGILDDNCVQDLAKQTLLSPEEVTMWLSHLNTIAENRKKGAEKAAETRRARKEASKKLIDLPNGDDSEVCDVCKLEDPAEGGEEIVPWVCCDGCSQWSHIVCVGIETELEIPNHWQCFKCSEKWE</sequence>
<dbReference type="Proteomes" id="UP001152795">
    <property type="component" value="Unassembled WGS sequence"/>
</dbReference>
<dbReference type="EMBL" id="CACRXK020005438">
    <property type="protein sequence ID" value="CAB4006192.1"/>
    <property type="molecule type" value="Genomic_DNA"/>
</dbReference>
<evidence type="ECO:0000313" key="1">
    <source>
        <dbReference type="EMBL" id="CAB4006192.1"/>
    </source>
</evidence>
<dbReference type="InterPro" id="IPR013083">
    <property type="entry name" value="Znf_RING/FYVE/PHD"/>
</dbReference>
<dbReference type="Pfam" id="PF00628">
    <property type="entry name" value="PHD"/>
    <property type="match status" value="1"/>
</dbReference>
<dbReference type="OrthoDB" id="5972848at2759"/>
<dbReference type="SMART" id="SM00249">
    <property type="entry name" value="PHD"/>
    <property type="match status" value="1"/>
</dbReference>
<gene>
    <name evidence="1" type="ORF">PACLA_8A077831</name>
</gene>
<reference evidence="1" key="1">
    <citation type="submission" date="2020-04" db="EMBL/GenBank/DDBJ databases">
        <authorList>
            <person name="Alioto T."/>
            <person name="Alioto T."/>
            <person name="Gomez Garrido J."/>
        </authorList>
    </citation>
    <scope>NUCLEOTIDE SEQUENCE</scope>
    <source>
        <strain evidence="1">A484AB</strain>
    </source>
</reference>
<dbReference type="PROSITE" id="PS50016">
    <property type="entry name" value="ZF_PHD_2"/>
    <property type="match status" value="1"/>
</dbReference>
<dbReference type="AlphaFoldDB" id="A0A6S7IK38"/>
<dbReference type="InterPro" id="IPR001965">
    <property type="entry name" value="Znf_PHD"/>
</dbReference>
<name>A0A6S7IK38_PARCT</name>
<organism evidence="1 2">
    <name type="scientific">Paramuricea clavata</name>
    <name type="common">Red gorgonian</name>
    <name type="synonym">Violescent sea-whip</name>
    <dbReference type="NCBI Taxonomy" id="317549"/>
    <lineage>
        <taxon>Eukaryota</taxon>
        <taxon>Metazoa</taxon>
        <taxon>Cnidaria</taxon>
        <taxon>Anthozoa</taxon>
        <taxon>Octocorallia</taxon>
        <taxon>Malacalcyonacea</taxon>
        <taxon>Plexauridae</taxon>
        <taxon>Paramuricea</taxon>
    </lineage>
</organism>
<evidence type="ECO:0000313" key="2">
    <source>
        <dbReference type="Proteomes" id="UP001152795"/>
    </source>
</evidence>